<reference evidence="1 2" key="1">
    <citation type="submission" date="2015-01" db="EMBL/GenBank/DDBJ databases">
        <title>Enhanced salinomycin production by adjusting the supply of polyketide extender units in Streptomyce albus DSM 41398.</title>
        <authorList>
            <person name="Lu C."/>
        </authorList>
    </citation>
    <scope>NUCLEOTIDE SEQUENCE [LARGE SCALE GENOMIC DNA]</scope>
    <source>
        <strain evidence="2">ATCC 21838 / DSM 41398 / FERM P-419 / JCM 4703 / NBRC 107858</strain>
    </source>
</reference>
<protein>
    <recommendedName>
        <fullName evidence="3">Integrase</fullName>
    </recommendedName>
</protein>
<dbReference type="EMBL" id="CP010519">
    <property type="protein sequence ID" value="AJE81662.1"/>
    <property type="molecule type" value="Genomic_DNA"/>
</dbReference>
<organism evidence="1 2">
    <name type="scientific">Streptomyces albus (strain ATCC 21838 / DSM 41398 / FERM P-419 / JCM 4703 / NBRC 107858)</name>
    <dbReference type="NCBI Taxonomy" id="1081613"/>
    <lineage>
        <taxon>Bacteria</taxon>
        <taxon>Bacillati</taxon>
        <taxon>Actinomycetota</taxon>
        <taxon>Actinomycetes</taxon>
        <taxon>Kitasatosporales</taxon>
        <taxon>Streptomycetaceae</taxon>
        <taxon>Streptomyces</taxon>
    </lineage>
</organism>
<dbReference type="AlphaFoldDB" id="A0A0B5EU69"/>
<name>A0A0B5EU69_STRA4</name>
<dbReference type="KEGG" id="sals:SLNWT_1286"/>
<proteinExistence type="predicted"/>
<evidence type="ECO:0008006" key="3">
    <source>
        <dbReference type="Google" id="ProtNLM"/>
    </source>
</evidence>
<sequence>MSGRGRRAVLPPPGFQATERIAADGLQVTMLNKEGFKRVFDFAAITVPQPMRSSLARAFAAQSMGWNSHASGESYWRSIEIFARFLKAQGHPADDLGDLTSATLRLWRNNHKDTPGGREALAKIRTLLKREPRLAQGLAAEELARPVPKKGKPSKQSYRPSERGQVLLAAERQFRAALLRIRENTALLDRYRSGALDPDSRDWRIGAILECVATTGELPGYPDKEGKVYTRAEGLLRGKNGGKTTGRLFLSRAELTALAVMMTDRYGWNLSVYDRLHVPVMTPSAGERATVTYEVLVEKRRSGEGRWFDTENYTDSGADSPGRLITQALEATQHGRALAAALSPGHDLLMVARNRRRTDVDSNLDRPRNVGPLCFGVSKADARVWARSHKIGSPFQRARRTTITTTGKPLQHKRGTHESIYVLPDENVQEAAVDVIAAGAEEALEQARDYTFRGRLTDAADATHQETATADCVDEETSPWPDPSGGCGADFLLCLSCENSRVHTGHHPRLALLRRQLISLRSSWPEKLWRKRWDEHLQRLDDLRTKVNESTWDAALARITDRDQMIVDHLLKGDLAP</sequence>
<evidence type="ECO:0000313" key="2">
    <source>
        <dbReference type="Proteomes" id="UP000031523"/>
    </source>
</evidence>
<dbReference type="Proteomes" id="UP000031523">
    <property type="component" value="Chromosome"/>
</dbReference>
<gene>
    <name evidence="1" type="ORF">SLNWT_1286</name>
</gene>
<keyword evidence="2" id="KW-1185">Reference proteome</keyword>
<evidence type="ECO:0000313" key="1">
    <source>
        <dbReference type="EMBL" id="AJE81662.1"/>
    </source>
</evidence>
<accession>A0A0B5EU69</accession>